<protein>
    <submittedName>
        <fullName evidence="1">Uncharacterized protein</fullName>
    </submittedName>
</protein>
<sequence>MKNLGFDITKLNGGNVTYENRKFVGGLKTIARLEQNGIITEVSYVKGENNNLSAYLALATRMSENGKNKTSNLANDIRHLLSYGLTQLEVANKLDKKKSYINQVVMLYQLNNRPQVIVGQQ</sequence>
<organism evidence="1 2">
    <name type="scientific">Vagococcus elongatus</name>
    <dbReference type="NCBI Taxonomy" id="180344"/>
    <lineage>
        <taxon>Bacteria</taxon>
        <taxon>Bacillati</taxon>
        <taxon>Bacillota</taxon>
        <taxon>Bacilli</taxon>
        <taxon>Lactobacillales</taxon>
        <taxon>Enterococcaceae</taxon>
        <taxon>Vagococcus</taxon>
    </lineage>
</organism>
<dbReference type="AlphaFoldDB" id="A0A430AW53"/>
<comment type="caution">
    <text evidence="1">The sequence shown here is derived from an EMBL/GenBank/DDBJ whole genome shotgun (WGS) entry which is preliminary data.</text>
</comment>
<keyword evidence="2" id="KW-1185">Reference proteome</keyword>
<reference evidence="1 2" key="1">
    <citation type="submission" date="2017-05" db="EMBL/GenBank/DDBJ databases">
        <title>Vagococcus spp. assemblies.</title>
        <authorList>
            <person name="Gulvik C.A."/>
        </authorList>
    </citation>
    <scope>NUCLEOTIDE SEQUENCE [LARGE SCALE GENOMIC DNA]</scope>
    <source>
        <strain evidence="1 2">CCUG 51432</strain>
    </source>
</reference>
<gene>
    <name evidence="1" type="ORF">CBF29_06750</name>
</gene>
<evidence type="ECO:0000313" key="1">
    <source>
        <dbReference type="EMBL" id="RSU12294.1"/>
    </source>
</evidence>
<name>A0A430AW53_9ENTE</name>
<accession>A0A430AW53</accession>
<dbReference type="Proteomes" id="UP000287605">
    <property type="component" value="Unassembled WGS sequence"/>
</dbReference>
<proteinExistence type="predicted"/>
<evidence type="ECO:0000313" key="2">
    <source>
        <dbReference type="Proteomes" id="UP000287605"/>
    </source>
</evidence>
<dbReference type="RefSeq" id="WP_126808772.1">
    <property type="nucleotide sequence ID" value="NZ_NGKA01000008.1"/>
</dbReference>
<dbReference type="EMBL" id="NGKA01000008">
    <property type="protein sequence ID" value="RSU12294.1"/>
    <property type="molecule type" value="Genomic_DNA"/>
</dbReference>